<reference evidence="11 12" key="1">
    <citation type="submission" date="2017-05" db="EMBL/GenBank/DDBJ databases">
        <authorList>
            <person name="Song R."/>
            <person name="Chenine A.L."/>
            <person name="Ruprecht R.M."/>
        </authorList>
    </citation>
    <scope>NUCLEOTIDE SEQUENCE [LARGE SCALE GENOMIC DNA]</scope>
    <source>
        <strain evidence="11 12">CECT 8489</strain>
    </source>
</reference>
<dbReference type="GO" id="GO:0005886">
    <property type="term" value="C:plasma membrane"/>
    <property type="evidence" value="ECO:0007669"/>
    <property type="project" value="UniProtKB-SubCell"/>
</dbReference>
<sequence length="207" mass="22393">MAFLNGLLWPFQAWNDYVLKIGRAISLVAIALMVLAILVQVFFRYALNNALPWPDEAARFMMLWMTGLMAPMAYRMGGFVAIDMAVEALPRAIGALVSLILLIISGFVLALAVQIGWSEVTGFSGSFATSSLFVPGNGTGICDALGAKGVGSGPWCRVPRSWMMLSFFLGMVLMLIVNIELILRTLITLLGGEVKDLTPSDAETLVE</sequence>
<dbReference type="Proteomes" id="UP000201838">
    <property type="component" value="Unassembled WGS sequence"/>
</dbReference>
<keyword evidence="7 9" id="KW-0472">Membrane</keyword>
<evidence type="ECO:0000313" key="11">
    <source>
        <dbReference type="EMBL" id="SMX23857.1"/>
    </source>
</evidence>
<keyword evidence="12" id="KW-1185">Reference proteome</keyword>
<proteinExistence type="inferred from homology"/>
<evidence type="ECO:0000256" key="2">
    <source>
        <dbReference type="ARBA" id="ARBA00022448"/>
    </source>
</evidence>
<evidence type="ECO:0000259" key="10">
    <source>
        <dbReference type="Pfam" id="PF04290"/>
    </source>
</evidence>
<keyword evidence="4 9" id="KW-0997">Cell inner membrane</keyword>
<dbReference type="GO" id="GO:0015740">
    <property type="term" value="P:C4-dicarboxylate transport"/>
    <property type="evidence" value="ECO:0007669"/>
    <property type="project" value="TreeGrafter"/>
</dbReference>
<evidence type="ECO:0000256" key="7">
    <source>
        <dbReference type="ARBA" id="ARBA00023136"/>
    </source>
</evidence>
<keyword evidence="5 9" id="KW-0812">Transmembrane</keyword>
<evidence type="ECO:0000256" key="4">
    <source>
        <dbReference type="ARBA" id="ARBA00022519"/>
    </source>
</evidence>
<dbReference type="InterPro" id="IPR007387">
    <property type="entry name" value="TRAP_DctQ"/>
</dbReference>
<keyword evidence="2 9" id="KW-0813">Transport</keyword>
<keyword evidence="6 9" id="KW-1133">Transmembrane helix</keyword>
<feature type="transmembrane region" description="Helical" evidence="9">
    <location>
        <begin position="162"/>
        <end position="183"/>
    </location>
</feature>
<evidence type="ECO:0000256" key="1">
    <source>
        <dbReference type="ARBA" id="ARBA00004429"/>
    </source>
</evidence>
<evidence type="ECO:0000313" key="12">
    <source>
        <dbReference type="Proteomes" id="UP000201838"/>
    </source>
</evidence>
<protein>
    <recommendedName>
        <fullName evidence="9">TRAP transporter small permease protein</fullName>
    </recommendedName>
</protein>
<dbReference type="PANTHER" id="PTHR35011:SF11">
    <property type="entry name" value="TRAP TRANSPORTER SMALL PERMEASE PROTEIN"/>
    <property type="match status" value="1"/>
</dbReference>
<dbReference type="EMBL" id="FXXQ01000006">
    <property type="protein sequence ID" value="SMX23857.1"/>
    <property type="molecule type" value="Genomic_DNA"/>
</dbReference>
<keyword evidence="3" id="KW-1003">Cell membrane</keyword>
<organism evidence="11 12">
    <name type="scientific">Boseongicola aestuarii</name>
    <dbReference type="NCBI Taxonomy" id="1470561"/>
    <lineage>
        <taxon>Bacteria</taxon>
        <taxon>Pseudomonadati</taxon>
        <taxon>Pseudomonadota</taxon>
        <taxon>Alphaproteobacteria</taxon>
        <taxon>Rhodobacterales</taxon>
        <taxon>Paracoccaceae</taxon>
        <taxon>Boseongicola</taxon>
    </lineage>
</organism>
<evidence type="ECO:0000256" key="9">
    <source>
        <dbReference type="RuleBase" id="RU369079"/>
    </source>
</evidence>
<dbReference type="OrthoDB" id="4964541at2"/>
<comment type="subunit">
    <text evidence="9">The complex comprises the extracytoplasmic solute receptor protein and the two transmembrane proteins.</text>
</comment>
<feature type="domain" description="Tripartite ATP-independent periplasmic transporters DctQ component" evidence="10">
    <location>
        <begin position="33"/>
        <end position="186"/>
    </location>
</feature>
<evidence type="ECO:0000256" key="3">
    <source>
        <dbReference type="ARBA" id="ARBA00022475"/>
    </source>
</evidence>
<dbReference type="GO" id="GO:0022857">
    <property type="term" value="F:transmembrane transporter activity"/>
    <property type="evidence" value="ECO:0007669"/>
    <property type="project" value="UniProtKB-UniRule"/>
</dbReference>
<feature type="transmembrane region" description="Helical" evidence="9">
    <location>
        <begin position="63"/>
        <end position="86"/>
    </location>
</feature>
<dbReference type="Pfam" id="PF04290">
    <property type="entry name" value="DctQ"/>
    <property type="match status" value="1"/>
</dbReference>
<evidence type="ECO:0000256" key="6">
    <source>
        <dbReference type="ARBA" id="ARBA00022989"/>
    </source>
</evidence>
<comment type="similarity">
    <text evidence="8 9">Belongs to the TRAP transporter small permease family.</text>
</comment>
<dbReference type="PANTHER" id="PTHR35011">
    <property type="entry name" value="2,3-DIKETO-L-GULONATE TRAP TRANSPORTER SMALL PERMEASE PROTEIN YIAM"/>
    <property type="match status" value="1"/>
</dbReference>
<name>A0A238IZP3_9RHOB</name>
<dbReference type="RefSeq" id="WP_093973839.1">
    <property type="nucleotide sequence ID" value="NZ_FXXQ01000006.1"/>
</dbReference>
<dbReference type="AlphaFoldDB" id="A0A238IZP3"/>
<comment type="function">
    <text evidence="9">Part of the tripartite ATP-independent periplasmic (TRAP) transport system.</text>
</comment>
<accession>A0A238IZP3</accession>
<feature type="transmembrane region" description="Helical" evidence="9">
    <location>
        <begin position="21"/>
        <end position="43"/>
    </location>
</feature>
<comment type="subcellular location">
    <subcellularLocation>
        <location evidence="1 9">Cell inner membrane</location>
        <topology evidence="1 9">Multi-pass membrane protein</topology>
    </subcellularLocation>
</comment>
<gene>
    <name evidence="11" type="ORF">BOA8489_01970</name>
</gene>
<evidence type="ECO:0000256" key="5">
    <source>
        <dbReference type="ARBA" id="ARBA00022692"/>
    </source>
</evidence>
<feature type="transmembrane region" description="Helical" evidence="9">
    <location>
        <begin position="93"/>
        <end position="117"/>
    </location>
</feature>
<evidence type="ECO:0000256" key="8">
    <source>
        <dbReference type="ARBA" id="ARBA00038436"/>
    </source>
</evidence>
<dbReference type="InterPro" id="IPR055348">
    <property type="entry name" value="DctQ"/>
</dbReference>